<dbReference type="NCBIfam" id="NF004231">
    <property type="entry name" value="PRK05679.1"/>
    <property type="match status" value="1"/>
</dbReference>
<dbReference type="EMBL" id="BAABGY010000016">
    <property type="protein sequence ID" value="GAA4342669.1"/>
    <property type="molecule type" value="Genomic_DNA"/>
</dbReference>
<comment type="subunit">
    <text evidence="5">Homodimer.</text>
</comment>
<evidence type="ECO:0000256" key="5">
    <source>
        <dbReference type="HAMAP-Rule" id="MF_01629"/>
    </source>
</evidence>
<name>A0ABP8HQD0_9BACT</name>
<gene>
    <name evidence="5 8" type="primary">pdxH</name>
    <name evidence="8" type="ORF">GCM10023184_42330</name>
</gene>
<dbReference type="RefSeq" id="WP_345257947.1">
    <property type="nucleotide sequence ID" value="NZ_BAABGY010000016.1"/>
</dbReference>
<dbReference type="InterPro" id="IPR012349">
    <property type="entry name" value="Split_barrel_FMN-bd"/>
</dbReference>
<comment type="caution">
    <text evidence="5">Lacks conserved residue(s) required for the propagation of feature annotation.</text>
</comment>
<dbReference type="PIRSF" id="PIRSF000190">
    <property type="entry name" value="Pyd_amn-ph_oxd"/>
    <property type="match status" value="1"/>
</dbReference>
<dbReference type="Pfam" id="PF10590">
    <property type="entry name" value="PNP_phzG_C"/>
    <property type="match status" value="1"/>
</dbReference>
<keyword evidence="4 5" id="KW-0560">Oxidoreductase</keyword>
<dbReference type="HAMAP" id="MF_01629">
    <property type="entry name" value="PdxH"/>
    <property type="match status" value="1"/>
</dbReference>
<keyword evidence="5" id="KW-0664">Pyridoxine biosynthesis</keyword>
<dbReference type="PANTHER" id="PTHR10851:SF0">
    <property type="entry name" value="PYRIDOXINE-5'-PHOSPHATE OXIDASE"/>
    <property type="match status" value="1"/>
</dbReference>
<feature type="domain" description="Pyridoxamine 5'-phosphate oxidase N-terminal" evidence="6">
    <location>
        <begin position="36"/>
        <end position="156"/>
    </location>
</feature>
<proteinExistence type="inferred from homology"/>
<feature type="binding site" evidence="5">
    <location>
        <position position="187"/>
    </location>
    <ligand>
        <name>FMN</name>
        <dbReference type="ChEBI" id="CHEBI:58210"/>
    </ligand>
</feature>
<dbReference type="InterPro" id="IPR000659">
    <property type="entry name" value="Pyridox_Oxase"/>
</dbReference>
<organism evidence="8 9">
    <name type="scientific">Flaviaesturariibacter amylovorans</name>
    <dbReference type="NCBI Taxonomy" id="1084520"/>
    <lineage>
        <taxon>Bacteria</taxon>
        <taxon>Pseudomonadati</taxon>
        <taxon>Bacteroidota</taxon>
        <taxon>Chitinophagia</taxon>
        <taxon>Chitinophagales</taxon>
        <taxon>Chitinophagaceae</taxon>
        <taxon>Flaviaestuariibacter</taxon>
    </lineage>
</organism>
<evidence type="ECO:0000256" key="3">
    <source>
        <dbReference type="ARBA" id="ARBA00022643"/>
    </source>
</evidence>
<dbReference type="Pfam" id="PF01243">
    <property type="entry name" value="PNPOx_N"/>
    <property type="match status" value="1"/>
</dbReference>
<evidence type="ECO:0000259" key="7">
    <source>
        <dbReference type="Pfam" id="PF10590"/>
    </source>
</evidence>
<evidence type="ECO:0000256" key="4">
    <source>
        <dbReference type="ARBA" id="ARBA00023002"/>
    </source>
</evidence>
<protein>
    <recommendedName>
        <fullName evidence="5">Pyridoxine/pyridoxamine 5'-phosphate oxidase</fullName>
        <ecNumber evidence="5">1.4.3.5</ecNumber>
    </recommendedName>
    <alternativeName>
        <fullName evidence="5">PNP/PMP oxidase</fullName>
        <shortName evidence="5">PNPOx</shortName>
    </alternativeName>
    <alternativeName>
        <fullName evidence="5">Pyridoxal 5'-phosphate synthase</fullName>
    </alternativeName>
</protein>
<dbReference type="InterPro" id="IPR011576">
    <property type="entry name" value="Pyridox_Oxase_N"/>
</dbReference>
<feature type="binding site" evidence="5">
    <location>
        <position position="133"/>
    </location>
    <ligand>
        <name>substrate</name>
    </ligand>
</feature>
<keyword evidence="9" id="KW-1185">Reference proteome</keyword>
<feature type="domain" description="Pyridoxine 5'-phosphate oxidase dimerisation C-terminal" evidence="7">
    <location>
        <begin position="174"/>
        <end position="215"/>
    </location>
</feature>
<comment type="similarity">
    <text evidence="1 5">Belongs to the pyridoxamine 5'-phosphate oxidase family.</text>
</comment>
<keyword evidence="2 5" id="KW-0285">Flavoprotein</keyword>
<dbReference type="NCBIfam" id="TIGR00558">
    <property type="entry name" value="pdxH"/>
    <property type="match status" value="1"/>
</dbReference>
<comment type="caution">
    <text evidence="8">The sequence shown here is derived from an EMBL/GenBank/DDBJ whole genome shotgun (WGS) entry which is preliminary data.</text>
</comment>
<dbReference type="PANTHER" id="PTHR10851">
    <property type="entry name" value="PYRIDOXINE-5-PHOSPHATE OXIDASE"/>
    <property type="match status" value="1"/>
</dbReference>
<dbReference type="Gene3D" id="2.30.110.10">
    <property type="entry name" value="Electron Transport, Fmn-binding Protein, Chain A"/>
    <property type="match status" value="1"/>
</dbReference>
<comment type="pathway">
    <text evidence="5">Cofactor metabolism; pyridoxal 5'-phosphate salvage; pyridoxal 5'-phosphate from pyridoxine 5'-phosphate: step 1/1.</text>
</comment>
<accession>A0ABP8HQD0</accession>
<feature type="binding site" evidence="5">
    <location>
        <position position="125"/>
    </location>
    <ligand>
        <name>substrate</name>
    </ligand>
</feature>
<comment type="cofactor">
    <cofactor evidence="5">
        <name>FMN</name>
        <dbReference type="ChEBI" id="CHEBI:58210"/>
    </cofactor>
    <text evidence="5">Binds 1 FMN per subunit.</text>
</comment>
<feature type="binding site" evidence="5">
    <location>
        <position position="68"/>
    </location>
    <ligand>
        <name>substrate</name>
    </ligand>
</feature>
<feature type="binding site" evidence="5">
    <location>
        <position position="197"/>
    </location>
    <ligand>
        <name>FMN</name>
        <dbReference type="ChEBI" id="CHEBI:58210"/>
    </ligand>
</feature>
<feature type="binding site" evidence="5">
    <location>
        <begin position="63"/>
        <end position="68"/>
    </location>
    <ligand>
        <name>FMN</name>
        <dbReference type="ChEBI" id="CHEBI:58210"/>
    </ligand>
</feature>
<evidence type="ECO:0000256" key="1">
    <source>
        <dbReference type="ARBA" id="ARBA00007301"/>
    </source>
</evidence>
<sequence length="215" mass="24339">MLNATIAAIRKDYASRQLLEESSAADPIDQFSRWWDEAVESQIEEVNAMTLATASVDGMPSARIVLLKSFDDAGFVFFTNYRSYKGLQLEENPRACLVFFWKELERQVRVTGLVSKVPVPVSDAYFSERPEGSRIGAWASPQSQVIPGREWLEAEFNSKASELTGSEIARPPHWGGYLVKPVIVEFWQGRPSRLHDRLEYSLGDNGAWKRERLAP</sequence>
<feature type="binding site" evidence="5">
    <location>
        <position position="107"/>
    </location>
    <ligand>
        <name>FMN</name>
        <dbReference type="ChEBI" id="CHEBI:58210"/>
    </ligand>
</feature>
<comment type="pathway">
    <text evidence="5">Cofactor metabolism; pyridoxal 5'-phosphate salvage; pyridoxal 5'-phosphate from pyridoxamine 5'-phosphate: step 1/1.</text>
</comment>
<feature type="binding site" evidence="5">
    <location>
        <position position="85"/>
    </location>
    <ligand>
        <name>FMN</name>
        <dbReference type="ChEBI" id="CHEBI:58210"/>
    </ligand>
</feature>
<evidence type="ECO:0000256" key="2">
    <source>
        <dbReference type="ARBA" id="ARBA00022630"/>
    </source>
</evidence>
<feature type="binding site" evidence="5">
    <location>
        <position position="129"/>
    </location>
    <ligand>
        <name>substrate</name>
    </ligand>
</feature>
<dbReference type="InterPro" id="IPR019576">
    <property type="entry name" value="Pyridoxamine_oxidase_dimer_C"/>
</dbReference>
<dbReference type="EC" id="1.4.3.5" evidence="5"/>
<evidence type="ECO:0000259" key="6">
    <source>
        <dbReference type="Pfam" id="PF01243"/>
    </source>
</evidence>
<comment type="function">
    <text evidence="5">Catalyzes the oxidation of either pyridoxine 5'-phosphate (PNP) or pyridoxamine 5'-phosphate (PMP) into pyridoxal 5'-phosphate (PLP).</text>
</comment>
<feature type="binding site" evidence="5">
    <location>
        <begin position="193"/>
        <end position="195"/>
    </location>
    <ligand>
        <name>substrate</name>
    </ligand>
</feature>
<evidence type="ECO:0000313" key="9">
    <source>
        <dbReference type="Proteomes" id="UP001501725"/>
    </source>
</evidence>
<feature type="binding site" evidence="5">
    <location>
        <begin position="142"/>
        <end position="143"/>
    </location>
    <ligand>
        <name>FMN</name>
        <dbReference type="ChEBI" id="CHEBI:58210"/>
    </ligand>
</feature>
<dbReference type="InterPro" id="IPR019740">
    <property type="entry name" value="Pyridox_Oxase_CS"/>
</dbReference>
<comment type="catalytic activity">
    <reaction evidence="5">
        <text>pyridoxine 5'-phosphate + O2 = pyridoxal 5'-phosphate + H2O2</text>
        <dbReference type="Rhea" id="RHEA:15149"/>
        <dbReference type="ChEBI" id="CHEBI:15379"/>
        <dbReference type="ChEBI" id="CHEBI:16240"/>
        <dbReference type="ChEBI" id="CHEBI:58589"/>
        <dbReference type="ChEBI" id="CHEBI:597326"/>
        <dbReference type="EC" id="1.4.3.5"/>
    </reaction>
</comment>
<evidence type="ECO:0000313" key="8">
    <source>
        <dbReference type="EMBL" id="GAA4342669.1"/>
    </source>
</evidence>
<reference evidence="9" key="1">
    <citation type="journal article" date="2019" name="Int. J. Syst. Evol. Microbiol.">
        <title>The Global Catalogue of Microorganisms (GCM) 10K type strain sequencing project: providing services to taxonomists for standard genome sequencing and annotation.</title>
        <authorList>
            <consortium name="The Broad Institute Genomics Platform"/>
            <consortium name="The Broad Institute Genome Sequencing Center for Infectious Disease"/>
            <person name="Wu L."/>
            <person name="Ma J."/>
        </authorList>
    </citation>
    <scope>NUCLEOTIDE SEQUENCE [LARGE SCALE GENOMIC DNA]</scope>
    <source>
        <strain evidence="9">JCM 17919</strain>
    </source>
</reference>
<comment type="catalytic activity">
    <reaction evidence="5">
        <text>pyridoxamine 5'-phosphate + O2 + H2O = pyridoxal 5'-phosphate + H2O2 + NH4(+)</text>
        <dbReference type="Rhea" id="RHEA:15817"/>
        <dbReference type="ChEBI" id="CHEBI:15377"/>
        <dbReference type="ChEBI" id="CHEBI:15379"/>
        <dbReference type="ChEBI" id="CHEBI:16240"/>
        <dbReference type="ChEBI" id="CHEBI:28938"/>
        <dbReference type="ChEBI" id="CHEBI:58451"/>
        <dbReference type="ChEBI" id="CHEBI:597326"/>
        <dbReference type="EC" id="1.4.3.5"/>
    </reaction>
</comment>
<feature type="binding site" evidence="5">
    <location>
        <begin position="78"/>
        <end position="79"/>
    </location>
    <ligand>
        <name>FMN</name>
        <dbReference type="ChEBI" id="CHEBI:58210"/>
    </ligand>
</feature>
<dbReference type="SUPFAM" id="SSF50475">
    <property type="entry name" value="FMN-binding split barrel"/>
    <property type="match status" value="1"/>
</dbReference>
<keyword evidence="3 5" id="KW-0288">FMN</keyword>
<dbReference type="PROSITE" id="PS01064">
    <property type="entry name" value="PYRIDOX_OXIDASE"/>
    <property type="match status" value="1"/>
</dbReference>
<dbReference type="Proteomes" id="UP001501725">
    <property type="component" value="Unassembled WGS sequence"/>
</dbReference>